<reference evidence="1 2" key="1">
    <citation type="journal article" date="2016" name="Nat. Commun.">
        <title>Thousands of microbial genomes shed light on interconnected biogeochemical processes in an aquifer system.</title>
        <authorList>
            <person name="Anantharaman K."/>
            <person name="Brown C.T."/>
            <person name="Hug L.A."/>
            <person name="Sharon I."/>
            <person name="Castelle C.J."/>
            <person name="Probst A.J."/>
            <person name="Thomas B.C."/>
            <person name="Singh A."/>
            <person name="Wilkins M.J."/>
            <person name="Karaoz U."/>
            <person name="Brodie E.L."/>
            <person name="Williams K.H."/>
            <person name="Hubbard S.S."/>
            <person name="Banfield J.F."/>
        </authorList>
    </citation>
    <scope>NUCLEOTIDE SEQUENCE [LARGE SCALE GENOMIC DNA]</scope>
</reference>
<comment type="caution">
    <text evidence="1">The sequence shown here is derived from an EMBL/GenBank/DDBJ whole genome shotgun (WGS) entry which is preliminary data.</text>
</comment>
<proteinExistence type="predicted"/>
<name>A0A1F6F1D2_9BACT</name>
<gene>
    <name evidence="1" type="ORF">A3A39_01680</name>
</gene>
<sequence>MSMSKVAVNFYDKISALEREVQKLKTQAFFALPSRSASELYPMKEITRALKRTRDNIWRSRYAKKSARVS</sequence>
<protein>
    <submittedName>
        <fullName evidence="1">Uncharacterized protein</fullName>
    </submittedName>
</protein>
<dbReference type="AlphaFoldDB" id="A0A1F6F1D2"/>
<dbReference type="EMBL" id="MFLZ01000021">
    <property type="protein sequence ID" value="OGG79662.1"/>
    <property type="molecule type" value="Genomic_DNA"/>
</dbReference>
<accession>A0A1F6F1D2</accession>
<organism evidence="1 2">
    <name type="scientific">Candidatus Kaiserbacteria bacterium RIFCSPLOWO2_01_FULL_54_13</name>
    <dbReference type="NCBI Taxonomy" id="1798512"/>
    <lineage>
        <taxon>Bacteria</taxon>
        <taxon>Candidatus Kaiseribacteriota</taxon>
    </lineage>
</organism>
<evidence type="ECO:0000313" key="1">
    <source>
        <dbReference type="EMBL" id="OGG79662.1"/>
    </source>
</evidence>
<dbReference type="Proteomes" id="UP000177372">
    <property type="component" value="Unassembled WGS sequence"/>
</dbReference>
<evidence type="ECO:0000313" key="2">
    <source>
        <dbReference type="Proteomes" id="UP000177372"/>
    </source>
</evidence>
<dbReference type="STRING" id="1798512.A3A39_01680"/>